<sequence>MVEINIGMSLPFLIIQFIQSVFILYNVIQYFVLNKSKLISIREFNKVFMFLLPFVIVHIPMWILANVANSFGVQVSFSICQLIDQIAMFSTQTVFVTAMTQYLIEIQNVQWKKTATIVCYVFLTCFYLFVLIGIIVFASDKSNNAPVVLQKTSHLISKYMPVFSVVLFFISDWIIYKTIKNLARLKNVDTLYKRAFWTFNIGILIYDTIIILGIYFYPGNSYAVLNPGIGDTFVTFVFLMELFAFSRMTKKKQQNIQSVAFGLEFANTELTTYI</sequence>
<protein>
    <submittedName>
        <fullName evidence="4">Hypothetical_protein</fullName>
    </submittedName>
</protein>
<feature type="transmembrane region" description="Helical" evidence="1">
    <location>
        <begin position="223"/>
        <end position="245"/>
    </location>
</feature>
<evidence type="ECO:0000313" key="2">
    <source>
        <dbReference type="EMBL" id="CAI9913492.1"/>
    </source>
</evidence>
<evidence type="ECO:0000313" key="3">
    <source>
        <dbReference type="EMBL" id="CAI9973984.1"/>
    </source>
</evidence>
<reference evidence="4 6" key="2">
    <citation type="submission" date="2024-07" db="EMBL/GenBank/DDBJ databases">
        <authorList>
            <person name="Akdeniz Z."/>
        </authorList>
    </citation>
    <scope>NUCLEOTIDE SEQUENCE [LARGE SCALE GENOMIC DNA]</scope>
</reference>
<dbReference type="AlphaFoldDB" id="A0AA86RL34"/>
<organism evidence="3">
    <name type="scientific">Hexamita inflata</name>
    <dbReference type="NCBI Taxonomy" id="28002"/>
    <lineage>
        <taxon>Eukaryota</taxon>
        <taxon>Metamonada</taxon>
        <taxon>Diplomonadida</taxon>
        <taxon>Hexamitidae</taxon>
        <taxon>Hexamitinae</taxon>
        <taxon>Hexamita</taxon>
    </lineage>
</organism>
<keyword evidence="1" id="KW-0472">Membrane</keyword>
<reference evidence="3" key="1">
    <citation type="submission" date="2023-06" db="EMBL/GenBank/DDBJ databases">
        <authorList>
            <person name="Kurt Z."/>
        </authorList>
    </citation>
    <scope>NUCLEOTIDE SEQUENCE</scope>
</reference>
<feature type="transmembrane region" description="Helical" evidence="1">
    <location>
        <begin position="44"/>
        <end position="65"/>
    </location>
</feature>
<dbReference type="EMBL" id="CATOUU010000026">
    <property type="protein sequence ID" value="CAI9913492.1"/>
    <property type="molecule type" value="Genomic_DNA"/>
</dbReference>
<feature type="transmembrane region" description="Helical" evidence="1">
    <location>
        <begin position="197"/>
        <end position="217"/>
    </location>
</feature>
<feature type="transmembrane region" description="Helical" evidence="1">
    <location>
        <begin position="12"/>
        <end position="32"/>
    </location>
</feature>
<evidence type="ECO:0000313" key="6">
    <source>
        <dbReference type="Proteomes" id="UP001642409"/>
    </source>
</evidence>
<keyword evidence="6" id="KW-1185">Reference proteome</keyword>
<feature type="transmembrane region" description="Helical" evidence="1">
    <location>
        <begin position="85"/>
        <end position="104"/>
    </location>
</feature>
<feature type="transmembrane region" description="Helical" evidence="1">
    <location>
        <begin position="159"/>
        <end position="176"/>
    </location>
</feature>
<dbReference type="EMBL" id="CATOUU010001129">
    <property type="protein sequence ID" value="CAI9973984.1"/>
    <property type="molecule type" value="Genomic_DNA"/>
</dbReference>
<comment type="caution">
    <text evidence="3">The sequence shown here is derived from an EMBL/GenBank/DDBJ whole genome shotgun (WGS) entry which is preliminary data.</text>
</comment>
<dbReference type="Proteomes" id="UP001642409">
    <property type="component" value="Unassembled WGS sequence"/>
</dbReference>
<evidence type="ECO:0000313" key="5">
    <source>
        <dbReference type="EMBL" id="CAL6074472.1"/>
    </source>
</evidence>
<evidence type="ECO:0000256" key="1">
    <source>
        <dbReference type="SAM" id="Phobius"/>
    </source>
</evidence>
<feature type="transmembrane region" description="Helical" evidence="1">
    <location>
        <begin position="116"/>
        <end position="139"/>
    </location>
</feature>
<name>A0AA86RL34_9EUKA</name>
<proteinExistence type="predicted"/>
<keyword evidence="1" id="KW-1133">Transmembrane helix</keyword>
<evidence type="ECO:0000313" key="4">
    <source>
        <dbReference type="EMBL" id="CAL6071089.1"/>
    </source>
</evidence>
<dbReference type="EMBL" id="CAXDID020000289">
    <property type="protein sequence ID" value="CAL6071089.1"/>
    <property type="molecule type" value="Genomic_DNA"/>
</dbReference>
<accession>A0AA86RL34</accession>
<keyword evidence="1" id="KW-0812">Transmembrane</keyword>
<dbReference type="EMBL" id="CAXDID020000308">
    <property type="protein sequence ID" value="CAL6074472.1"/>
    <property type="molecule type" value="Genomic_DNA"/>
</dbReference>
<gene>
    <name evidence="2" type="ORF">HINF_LOCUS1137</name>
    <name evidence="4" type="ORF">HINF_LOCUS54976</name>
    <name evidence="5" type="ORF">HINF_LOCUS56740</name>
    <name evidence="3" type="ORF">HINF_LOCUS61629</name>
</gene>